<evidence type="ECO:0000256" key="1">
    <source>
        <dbReference type="SAM" id="MobiDB-lite"/>
    </source>
</evidence>
<comment type="caution">
    <text evidence="2">The sequence shown here is derived from an EMBL/GenBank/DDBJ whole genome shotgun (WGS) entry which is preliminary data.</text>
</comment>
<protein>
    <submittedName>
        <fullName evidence="2">Uncharacterized protein</fullName>
    </submittedName>
</protein>
<dbReference type="AlphaFoldDB" id="A0A645B350"/>
<reference evidence="2" key="1">
    <citation type="submission" date="2019-08" db="EMBL/GenBank/DDBJ databases">
        <authorList>
            <person name="Kucharzyk K."/>
            <person name="Murdoch R.W."/>
            <person name="Higgins S."/>
            <person name="Loffler F."/>
        </authorList>
    </citation>
    <scope>NUCLEOTIDE SEQUENCE</scope>
</reference>
<accession>A0A645B350</accession>
<gene>
    <name evidence="2" type="ORF">SDC9_106736</name>
</gene>
<dbReference type="EMBL" id="VSSQ01017507">
    <property type="protein sequence ID" value="MPM59890.1"/>
    <property type="molecule type" value="Genomic_DNA"/>
</dbReference>
<sequence>MFVADRVENLLHDQGWVAEGDRARKMRGLDDRRLWAVAEELAVSGRGQVLTGFDVRHTGRRPAVGGENHRPHEGDDHADDTDGGCPASSLFRGGRGGSGRHGLWDRSGRWRPRTCRTMLDALIRHVLSVRAGGARKDLIGAGFRTPSMPLSRRRTR</sequence>
<evidence type="ECO:0000313" key="2">
    <source>
        <dbReference type="EMBL" id="MPM59890.1"/>
    </source>
</evidence>
<organism evidence="2">
    <name type="scientific">bioreactor metagenome</name>
    <dbReference type="NCBI Taxonomy" id="1076179"/>
    <lineage>
        <taxon>unclassified sequences</taxon>
        <taxon>metagenomes</taxon>
        <taxon>ecological metagenomes</taxon>
    </lineage>
</organism>
<feature type="region of interest" description="Disordered" evidence="1">
    <location>
        <begin position="55"/>
        <end position="107"/>
    </location>
</feature>
<proteinExistence type="predicted"/>
<name>A0A645B350_9ZZZZ</name>